<proteinExistence type="predicted"/>
<keyword evidence="2" id="KW-1185">Reference proteome</keyword>
<organism evidence="1 2">
    <name type="scientific">Fibrella forsythiae</name>
    <dbReference type="NCBI Taxonomy" id="2817061"/>
    <lineage>
        <taxon>Bacteria</taxon>
        <taxon>Pseudomonadati</taxon>
        <taxon>Bacteroidota</taxon>
        <taxon>Cytophagia</taxon>
        <taxon>Cytophagales</taxon>
        <taxon>Spirosomataceae</taxon>
        <taxon>Fibrella</taxon>
    </lineage>
</organism>
<dbReference type="EMBL" id="JAFMYW010000006">
    <property type="protein sequence ID" value="MBO0950681.1"/>
    <property type="molecule type" value="Genomic_DNA"/>
</dbReference>
<protein>
    <submittedName>
        <fullName evidence="1">Uncharacterized protein</fullName>
    </submittedName>
</protein>
<sequence length="238" mass="27833">MDIVEQVAKTFAEEAPIALEGYNWVKAMLHGYYTPTGYGMGLVFINPEGIRDSAWYDVEFCGEPYRETKELNSKSELNNLVFEYFKHCRKEGNHWNEVTFTLDRQGFVEHEFYMNVQRDFERKIDLVKTAVSGIAELVYEQLAEKRYASEKWENATAKLVVKDGNVTVSYTRTSNGKTNKYKLPASVFCSQKMWLRYHEMTNNGELKGHFPPWNTILMQLPYQEIEFDEEDCACYIVE</sequence>
<gene>
    <name evidence="1" type="ORF">J2I46_18960</name>
</gene>
<evidence type="ECO:0000313" key="2">
    <source>
        <dbReference type="Proteomes" id="UP000664628"/>
    </source>
</evidence>
<accession>A0ABS3JKY7</accession>
<name>A0ABS3JKY7_9BACT</name>
<evidence type="ECO:0000313" key="1">
    <source>
        <dbReference type="EMBL" id="MBO0950681.1"/>
    </source>
</evidence>
<dbReference type="RefSeq" id="WP_207330636.1">
    <property type="nucleotide sequence ID" value="NZ_JAFMYW010000006.1"/>
</dbReference>
<comment type="caution">
    <text evidence="1">The sequence shown here is derived from an EMBL/GenBank/DDBJ whole genome shotgun (WGS) entry which is preliminary data.</text>
</comment>
<dbReference type="Proteomes" id="UP000664628">
    <property type="component" value="Unassembled WGS sequence"/>
</dbReference>
<reference evidence="1 2" key="1">
    <citation type="submission" date="2021-03" db="EMBL/GenBank/DDBJ databases">
        <title>Fibrella sp. HMF5405 genome sequencing and assembly.</title>
        <authorList>
            <person name="Kang H."/>
            <person name="Kim H."/>
            <person name="Bae S."/>
            <person name="Joh K."/>
        </authorList>
    </citation>
    <scope>NUCLEOTIDE SEQUENCE [LARGE SCALE GENOMIC DNA]</scope>
    <source>
        <strain evidence="1 2">HMF5405</strain>
    </source>
</reference>